<evidence type="ECO:0000256" key="14">
    <source>
        <dbReference type="ARBA" id="ARBA00023242"/>
    </source>
</evidence>
<dbReference type="GO" id="GO:0005737">
    <property type="term" value="C:cytoplasm"/>
    <property type="evidence" value="ECO:0007669"/>
    <property type="project" value="UniProtKB-SubCell"/>
</dbReference>
<keyword evidence="12" id="KW-0653">Protein transport</keyword>
<dbReference type="GO" id="GO:0005886">
    <property type="term" value="C:plasma membrane"/>
    <property type="evidence" value="ECO:0007669"/>
    <property type="project" value="UniProtKB-SubCell"/>
</dbReference>
<evidence type="ECO:0000256" key="2">
    <source>
        <dbReference type="ARBA" id="ARBA00004236"/>
    </source>
</evidence>
<keyword evidence="5" id="KW-1003">Cell membrane</keyword>
<dbReference type="Gene3D" id="1.10.238.10">
    <property type="entry name" value="EF-hand"/>
    <property type="match status" value="1"/>
</dbReference>
<evidence type="ECO:0000256" key="15">
    <source>
        <dbReference type="ARBA" id="ARBA00023288"/>
    </source>
</evidence>
<feature type="domain" description="EF-hand" evidence="17">
    <location>
        <begin position="107"/>
        <end position="142"/>
    </location>
</feature>
<gene>
    <name evidence="18" type="ORF">HOLleu_07084</name>
</gene>
<dbReference type="PANTHER" id="PTHR46002">
    <property type="entry name" value="EG:114D9.1 PROTEIN-RELATED"/>
    <property type="match status" value="1"/>
</dbReference>
<evidence type="ECO:0000256" key="4">
    <source>
        <dbReference type="ARBA" id="ARBA00022448"/>
    </source>
</evidence>
<evidence type="ECO:0000256" key="6">
    <source>
        <dbReference type="ARBA" id="ARBA00022490"/>
    </source>
</evidence>
<reference evidence="18" key="1">
    <citation type="submission" date="2021-10" db="EMBL/GenBank/DDBJ databases">
        <title>Tropical sea cucumber genome reveals ecological adaptation and Cuvierian tubules defense mechanism.</title>
        <authorList>
            <person name="Chen T."/>
        </authorList>
    </citation>
    <scope>NUCLEOTIDE SEQUENCE</scope>
    <source>
        <strain evidence="18">Nanhai2018</strain>
        <tissue evidence="18">Muscle</tissue>
    </source>
</reference>
<keyword evidence="6" id="KW-0963">Cytoplasm</keyword>
<keyword evidence="11" id="KW-0106">Calcium</keyword>
<dbReference type="PROSITE" id="PS00018">
    <property type="entry name" value="EF_HAND_1"/>
    <property type="match status" value="2"/>
</dbReference>
<keyword evidence="19" id="KW-1185">Reference proteome</keyword>
<evidence type="ECO:0000256" key="1">
    <source>
        <dbReference type="ARBA" id="ARBA00004123"/>
    </source>
</evidence>
<sequence>MGSKTSLLLQEEEIIQISRETGFTPNQISRLYSRFISLDKSDTGRLSPSDLMRIPELAINPLGSRIVEAFFVNCGDDSETINFRQFVKTLAVFRPQRRKEEPKEINSRDAKLRFAFTIYDLEKTGTVSSDEVLVILRMMVGSNITEDQLQAIAKRTMNEADQNGTGRITFDDFSKALERVDAEKIMSIRFLD</sequence>
<dbReference type="OrthoDB" id="191686at2759"/>
<evidence type="ECO:0000256" key="12">
    <source>
        <dbReference type="ARBA" id="ARBA00022927"/>
    </source>
</evidence>
<protein>
    <submittedName>
        <fullName evidence="18">Calcineurin B-likeous protein 1</fullName>
    </submittedName>
</protein>
<evidence type="ECO:0000256" key="11">
    <source>
        <dbReference type="ARBA" id="ARBA00022837"/>
    </source>
</evidence>
<feature type="domain" description="EF-hand" evidence="17">
    <location>
        <begin position="148"/>
        <end position="183"/>
    </location>
</feature>
<keyword evidence="13" id="KW-0472">Membrane</keyword>
<dbReference type="SMART" id="SM00054">
    <property type="entry name" value="EFh"/>
    <property type="match status" value="2"/>
</dbReference>
<dbReference type="GO" id="GO:0015031">
    <property type="term" value="P:protein transport"/>
    <property type="evidence" value="ECO:0007669"/>
    <property type="project" value="UniProtKB-KW"/>
</dbReference>
<accession>A0A9Q1HFU3</accession>
<evidence type="ECO:0000313" key="18">
    <source>
        <dbReference type="EMBL" id="KAJ8044355.1"/>
    </source>
</evidence>
<dbReference type="Pfam" id="PF13499">
    <property type="entry name" value="EF-hand_7"/>
    <property type="match status" value="1"/>
</dbReference>
<dbReference type="InterPro" id="IPR051875">
    <property type="entry name" value="Calcineurin_B_homologous"/>
</dbReference>
<comment type="similarity">
    <text evidence="16">Belongs to the calcineurin regulatory subunit family. CHP subfamily.</text>
</comment>
<dbReference type="SUPFAM" id="SSF47473">
    <property type="entry name" value="EF-hand"/>
    <property type="match status" value="1"/>
</dbReference>
<evidence type="ECO:0000256" key="8">
    <source>
        <dbReference type="ARBA" id="ARBA00022707"/>
    </source>
</evidence>
<name>A0A9Q1HFU3_HOLLE</name>
<keyword evidence="7" id="KW-0597">Phosphoprotein</keyword>
<evidence type="ECO:0000259" key="17">
    <source>
        <dbReference type="PROSITE" id="PS50222"/>
    </source>
</evidence>
<dbReference type="Proteomes" id="UP001152320">
    <property type="component" value="Chromosome 3"/>
</dbReference>
<organism evidence="18 19">
    <name type="scientific">Holothuria leucospilota</name>
    <name type="common">Black long sea cucumber</name>
    <name type="synonym">Mertensiothuria leucospilota</name>
    <dbReference type="NCBI Taxonomy" id="206669"/>
    <lineage>
        <taxon>Eukaryota</taxon>
        <taxon>Metazoa</taxon>
        <taxon>Echinodermata</taxon>
        <taxon>Eleutherozoa</taxon>
        <taxon>Echinozoa</taxon>
        <taxon>Holothuroidea</taxon>
        <taxon>Aspidochirotacea</taxon>
        <taxon>Aspidochirotida</taxon>
        <taxon>Holothuriidae</taxon>
        <taxon>Holothuria</taxon>
    </lineage>
</organism>
<dbReference type="InterPro" id="IPR002048">
    <property type="entry name" value="EF_hand_dom"/>
</dbReference>
<dbReference type="InterPro" id="IPR011992">
    <property type="entry name" value="EF-hand-dom_pair"/>
</dbReference>
<evidence type="ECO:0000256" key="16">
    <source>
        <dbReference type="ARBA" id="ARBA00038164"/>
    </source>
</evidence>
<dbReference type="InterPro" id="IPR018247">
    <property type="entry name" value="EF_Hand_1_Ca_BS"/>
</dbReference>
<dbReference type="AlphaFoldDB" id="A0A9Q1HFU3"/>
<proteinExistence type="inferred from homology"/>
<keyword evidence="10" id="KW-0677">Repeat</keyword>
<evidence type="ECO:0000313" key="19">
    <source>
        <dbReference type="Proteomes" id="UP001152320"/>
    </source>
</evidence>
<evidence type="ECO:0000256" key="3">
    <source>
        <dbReference type="ARBA" id="ARBA00004496"/>
    </source>
</evidence>
<comment type="subcellular location">
    <subcellularLocation>
        <location evidence="2">Cell membrane</location>
    </subcellularLocation>
    <subcellularLocation>
        <location evidence="3">Cytoplasm</location>
    </subcellularLocation>
    <subcellularLocation>
        <location evidence="1">Nucleus</location>
    </subcellularLocation>
</comment>
<keyword evidence="14" id="KW-0539">Nucleus</keyword>
<keyword evidence="15" id="KW-0449">Lipoprotein</keyword>
<keyword evidence="9" id="KW-0479">Metal-binding</keyword>
<comment type="caution">
    <text evidence="18">The sequence shown here is derived from an EMBL/GenBank/DDBJ whole genome shotgun (WGS) entry which is preliminary data.</text>
</comment>
<evidence type="ECO:0000256" key="7">
    <source>
        <dbReference type="ARBA" id="ARBA00022553"/>
    </source>
</evidence>
<evidence type="ECO:0000256" key="10">
    <source>
        <dbReference type="ARBA" id="ARBA00022737"/>
    </source>
</evidence>
<evidence type="ECO:0000256" key="9">
    <source>
        <dbReference type="ARBA" id="ARBA00022723"/>
    </source>
</evidence>
<keyword evidence="4" id="KW-0813">Transport</keyword>
<keyword evidence="8" id="KW-0519">Myristate</keyword>
<dbReference type="PROSITE" id="PS50222">
    <property type="entry name" value="EF_HAND_2"/>
    <property type="match status" value="2"/>
</dbReference>
<dbReference type="GO" id="GO:0005509">
    <property type="term" value="F:calcium ion binding"/>
    <property type="evidence" value="ECO:0007669"/>
    <property type="project" value="InterPro"/>
</dbReference>
<dbReference type="EMBL" id="JAIZAY010000003">
    <property type="protein sequence ID" value="KAJ8044355.1"/>
    <property type="molecule type" value="Genomic_DNA"/>
</dbReference>
<dbReference type="GO" id="GO:0005634">
    <property type="term" value="C:nucleus"/>
    <property type="evidence" value="ECO:0007669"/>
    <property type="project" value="UniProtKB-SubCell"/>
</dbReference>
<dbReference type="CDD" id="cd00051">
    <property type="entry name" value="EFh"/>
    <property type="match status" value="1"/>
</dbReference>
<evidence type="ECO:0000256" key="13">
    <source>
        <dbReference type="ARBA" id="ARBA00023136"/>
    </source>
</evidence>
<evidence type="ECO:0000256" key="5">
    <source>
        <dbReference type="ARBA" id="ARBA00022475"/>
    </source>
</evidence>